<evidence type="ECO:0000256" key="1">
    <source>
        <dbReference type="ARBA" id="ARBA00022598"/>
    </source>
</evidence>
<feature type="compositionally biased region" description="Low complexity" evidence="6">
    <location>
        <begin position="76"/>
        <end position="92"/>
    </location>
</feature>
<evidence type="ECO:0000256" key="5">
    <source>
        <dbReference type="ARBA" id="ARBA00024227"/>
    </source>
</evidence>
<dbReference type="GO" id="GO:0005737">
    <property type="term" value="C:cytoplasm"/>
    <property type="evidence" value="ECO:0007669"/>
    <property type="project" value="TreeGrafter"/>
</dbReference>
<feature type="domain" description="BPL/LPL catalytic" evidence="7">
    <location>
        <begin position="56"/>
        <end position="262"/>
    </location>
</feature>
<reference evidence="8" key="1">
    <citation type="submission" date="2017-08" db="EMBL/GenBank/DDBJ databases">
        <authorList>
            <person name="Minaev M."/>
            <person name="Kurbakov K.A."/>
            <person name="Solodovnikova G.I."/>
            <person name="Kuznetsova O.A."/>
            <person name="Lisitsyn A.B."/>
        </authorList>
    </citation>
    <scope>NUCLEOTIDE SEQUENCE</scope>
    <source>
        <strain evidence="8">80</strain>
    </source>
</reference>
<reference evidence="8" key="2">
    <citation type="submission" date="2020-07" db="EMBL/GenBank/DDBJ databases">
        <title>Genome of starter culture bacteria Kocuria salsicia reveals its technological properties and safety for usage in meat industry.</title>
        <authorList>
            <person name="Michael M."/>
            <person name="Konstantin K."/>
            <person name="Evgenii K."/>
            <person name="Galina S."/>
            <person name="Oksana K."/>
            <person name="Andrei L."/>
        </authorList>
    </citation>
    <scope>NUCLEOTIDE SEQUENCE [LARGE SCALE GENOMIC DNA]</scope>
    <source>
        <strain evidence="8">80</strain>
    </source>
</reference>
<dbReference type="Proteomes" id="UP000216825">
    <property type="component" value="Chromosome"/>
</dbReference>
<dbReference type="AlphaFoldDB" id="A0A7D7Q3I3"/>
<dbReference type="InterPro" id="IPR045864">
    <property type="entry name" value="aa-tRNA-synth_II/BPL/LPL"/>
</dbReference>
<keyword evidence="9" id="KW-1185">Reference proteome</keyword>
<dbReference type="EC" id="6.3.4.15" evidence="5"/>
<accession>A0A7D7Q3I3</accession>
<dbReference type="GO" id="GO:0005524">
    <property type="term" value="F:ATP binding"/>
    <property type="evidence" value="ECO:0007669"/>
    <property type="project" value="UniProtKB-KW"/>
</dbReference>
<dbReference type="PANTHER" id="PTHR12835">
    <property type="entry name" value="BIOTIN PROTEIN LIGASE"/>
    <property type="match status" value="1"/>
</dbReference>
<dbReference type="InterPro" id="IPR004143">
    <property type="entry name" value="BPL_LPL_catalytic"/>
</dbReference>
<dbReference type="SUPFAM" id="SSF55681">
    <property type="entry name" value="Class II aaRS and biotin synthetases"/>
    <property type="match status" value="1"/>
</dbReference>
<dbReference type="InterPro" id="IPR004408">
    <property type="entry name" value="Biotin_CoA_COase_ligase"/>
</dbReference>
<keyword evidence="2" id="KW-0547">Nucleotide-binding</keyword>
<dbReference type="RefSeq" id="WP_094393614.1">
    <property type="nucleotide sequence ID" value="NZ_CP059343.1"/>
</dbReference>
<evidence type="ECO:0000259" key="7">
    <source>
        <dbReference type="PROSITE" id="PS51733"/>
    </source>
</evidence>
<protein>
    <recommendedName>
        <fullName evidence="5">biotin--[biotin carboxyl-carrier protein] ligase</fullName>
        <ecNumber evidence="5">6.3.4.15</ecNumber>
    </recommendedName>
</protein>
<evidence type="ECO:0000313" key="9">
    <source>
        <dbReference type="Proteomes" id="UP000216825"/>
    </source>
</evidence>
<name>A0A7D7Q3I3_KOCVA</name>
<dbReference type="PROSITE" id="PS51733">
    <property type="entry name" value="BPL_LPL_CATALYTIC"/>
    <property type="match status" value="1"/>
</dbReference>
<sequence length="344" mass="34818">MDATTDQPAADYRAEDAARALRGAGWGEVEVLDTVASTNAWLAERIAAAARDQTGGGASHGATLAESSPRRAAPRDSAPCAPAPGDAAPAGSVPRAVVAGFQAGGRGRLNRQWVTPPGTAVTFSVACVPVDHAGRAWSPELVPWLTLLMAHAVTGAVRDLTGAPATIKWPNDVLVHDRKLCGILATMVPAAATGGTGTGSAPTVVVGAGINVAQTELPVPTATSLRLETVAGSSTDDVAVPTRPAVLTAVLEHLADLLARVAEDPARELGPHGSVRTEIEERLDTIGRRVAVQLPGTDQPAVGTAVGLGAAGQLVVRGQDGALREFSAGDVVHVRPAAGQGARA</sequence>
<dbReference type="Pfam" id="PF02237">
    <property type="entry name" value="BPL_C"/>
    <property type="match status" value="1"/>
</dbReference>
<evidence type="ECO:0000256" key="6">
    <source>
        <dbReference type="SAM" id="MobiDB-lite"/>
    </source>
</evidence>
<dbReference type="EMBL" id="CP059343">
    <property type="protein sequence ID" value="QMS56697.1"/>
    <property type="molecule type" value="Genomic_DNA"/>
</dbReference>
<organism evidence="8 9">
    <name type="scientific">Kocuria varians</name>
    <name type="common">Micrococcus varians</name>
    <dbReference type="NCBI Taxonomy" id="1272"/>
    <lineage>
        <taxon>Bacteria</taxon>
        <taxon>Bacillati</taxon>
        <taxon>Actinomycetota</taxon>
        <taxon>Actinomycetes</taxon>
        <taxon>Micrococcales</taxon>
        <taxon>Micrococcaceae</taxon>
        <taxon>Kocuria</taxon>
    </lineage>
</organism>
<evidence type="ECO:0000313" key="8">
    <source>
        <dbReference type="EMBL" id="QMS56697.1"/>
    </source>
</evidence>
<feature type="region of interest" description="Disordered" evidence="6">
    <location>
        <begin position="51"/>
        <end position="92"/>
    </location>
</feature>
<dbReference type="KEGG" id="kvr:CIB50_0001411"/>
<keyword evidence="4" id="KW-0092">Biotin</keyword>
<keyword evidence="1 8" id="KW-0436">Ligase</keyword>
<dbReference type="GO" id="GO:0004077">
    <property type="term" value="F:biotin--[biotin carboxyl-carrier protein] ligase activity"/>
    <property type="evidence" value="ECO:0007669"/>
    <property type="project" value="UniProtKB-EC"/>
</dbReference>
<keyword evidence="3" id="KW-0067">ATP-binding</keyword>
<evidence type="ECO:0000256" key="2">
    <source>
        <dbReference type="ARBA" id="ARBA00022741"/>
    </source>
</evidence>
<dbReference type="NCBIfam" id="TIGR00121">
    <property type="entry name" value="birA_ligase"/>
    <property type="match status" value="1"/>
</dbReference>
<dbReference type="PANTHER" id="PTHR12835:SF5">
    <property type="entry name" value="BIOTIN--PROTEIN LIGASE"/>
    <property type="match status" value="1"/>
</dbReference>
<dbReference type="Pfam" id="PF03099">
    <property type="entry name" value="BPL_LplA_LipB"/>
    <property type="match status" value="1"/>
</dbReference>
<proteinExistence type="predicted"/>
<dbReference type="Gene3D" id="3.30.930.10">
    <property type="entry name" value="Bira Bifunctional Protein, Domain 2"/>
    <property type="match status" value="1"/>
</dbReference>
<dbReference type="SUPFAM" id="SSF50037">
    <property type="entry name" value="C-terminal domain of transcriptional repressors"/>
    <property type="match status" value="1"/>
</dbReference>
<gene>
    <name evidence="8" type="primary">birA</name>
    <name evidence="8" type="ORF">CIB50_0001411</name>
</gene>
<evidence type="ECO:0000256" key="4">
    <source>
        <dbReference type="ARBA" id="ARBA00023267"/>
    </source>
</evidence>
<dbReference type="CDD" id="cd16442">
    <property type="entry name" value="BPL"/>
    <property type="match status" value="1"/>
</dbReference>
<dbReference type="InterPro" id="IPR003142">
    <property type="entry name" value="BPL_C"/>
</dbReference>
<evidence type="ECO:0000256" key="3">
    <source>
        <dbReference type="ARBA" id="ARBA00022840"/>
    </source>
</evidence>
<dbReference type="InterPro" id="IPR008988">
    <property type="entry name" value="Transcriptional_repressor_C"/>
</dbReference>
<dbReference type="Gene3D" id="2.30.30.100">
    <property type="match status" value="1"/>
</dbReference>